<protein>
    <submittedName>
        <fullName evidence="1">Uncharacterized protein</fullName>
    </submittedName>
</protein>
<sequence>MPEDTNDIVIESSECQLQTIPKPKPSHSASSNKIVVLESELNSLLLARDTGVAFKIRDSVSQPRVEENQSGVLEVIKDIAIFGGAANDRCRTETISVEAYLFKISCGICFACIYFASYKAANQHKQSHKSQQEVVPFTKIHPQRIAGRHAREVLSLGDDGNAEWYDEIDVDTMNVPDIKNPNENEVAAILVVNNLKEWVQNPWTEDD</sequence>
<accession>A0A4C1YRV9</accession>
<evidence type="ECO:0000313" key="2">
    <source>
        <dbReference type="Proteomes" id="UP000299102"/>
    </source>
</evidence>
<evidence type="ECO:0000313" key="1">
    <source>
        <dbReference type="EMBL" id="GBP77379.1"/>
    </source>
</evidence>
<keyword evidence="2" id="KW-1185">Reference proteome</keyword>
<organism evidence="1 2">
    <name type="scientific">Eumeta variegata</name>
    <name type="common">Bagworm moth</name>
    <name type="synonym">Eumeta japonica</name>
    <dbReference type="NCBI Taxonomy" id="151549"/>
    <lineage>
        <taxon>Eukaryota</taxon>
        <taxon>Metazoa</taxon>
        <taxon>Ecdysozoa</taxon>
        <taxon>Arthropoda</taxon>
        <taxon>Hexapoda</taxon>
        <taxon>Insecta</taxon>
        <taxon>Pterygota</taxon>
        <taxon>Neoptera</taxon>
        <taxon>Endopterygota</taxon>
        <taxon>Lepidoptera</taxon>
        <taxon>Glossata</taxon>
        <taxon>Ditrysia</taxon>
        <taxon>Tineoidea</taxon>
        <taxon>Psychidae</taxon>
        <taxon>Oiketicinae</taxon>
        <taxon>Eumeta</taxon>
    </lineage>
</organism>
<dbReference type="EMBL" id="BGZK01001329">
    <property type="protein sequence ID" value="GBP77379.1"/>
    <property type="molecule type" value="Genomic_DNA"/>
</dbReference>
<comment type="caution">
    <text evidence="1">The sequence shown here is derived from an EMBL/GenBank/DDBJ whole genome shotgun (WGS) entry which is preliminary data.</text>
</comment>
<reference evidence="1 2" key="1">
    <citation type="journal article" date="2019" name="Commun. Biol.">
        <title>The bagworm genome reveals a unique fibroin gene that provides high tensile strength.</title>
        <authorList>
            <person name="Kono N."/>
            <person name="Nakamura H."/>
            <person name="Ohtoshi R."/>
            <person name="Tomita M."/>
            <person name="Numata K."/>
            <person name="Arakawa K."/>
        </authorList>
    </citation>
    <scope>NUCLEOTIDE SEQUENCE [LARGE SCALE GENOMIC DNA]</scope>
</reference>
<dbReference type="OrthoDB" id="2433005at2759"/>
<proteinExistence type="predicted"/>
<gene>
    <name evidence="1" type="ORF">EVAR_90602_1</name>
</gene>
<dbReference type="AlphaFoldDB" id="A0A4C1YRV9"/>
<dbReference type="Proteomes" id="UP000299102">
    <property type="component" value="Unassembled WGS sequence"/>
</dbReference>
<name>A0A4C1YRV9_EUMVA</name>